<dbReference type="AlphaFoldDB" id="A0A135HRL3"/>
<dbReference type="EMBL" id="LNTU01000037">
    <property type="protein sequence ID" value="KXF75836.1"/>
    <property type="molecule type" value="Genomic_DNA"/>
</dbReference>
<name>A0A135HRL3_9HYPH</name>
<evidence type="ECO:0000256" key="1">
    <source>
        <dbReference type="ARBA" id="ARBA00022801"/>
    </source>
</evidence>
<evidence type="ECO:0000313" key="3">
    <source>
        <dbReference type="Proteomes" id="UP000070107"/>
    </source>
</evidence>
<dbReference type="Pfam" id="PF07470">
    <property type="entry name" value="Glyco_hydro_88"/>
    <property type="match status" value="1"/>
</dbReference>
<dbReference type="Proteomes" id="UP000070107">
    <property type="component" value="Unassembled WGS sequence"/>
</dbReference>
<dbReference type="InterPro" id="IPR008928">
    <property type="entry name" value="6-hairpin_glycosidase_sf"/>
</dbReference>
<keyword evidence="1 2" id="KW-0378">Hydrolase</keyword>
<dbReference type="GO" id="GO:0005975">
    <property type="term" value="P:carbohydrate metabolic process"/>
    <property type="evidence" value="ECO:0007669"/>
    <property type="project" value="InterPro"/>
</dbReference>
<dbReference type="OrthoDB" id="9812931at2"/>
<dbReference type="InterPro" id="IPR010905">
    <property type="entry name" value="Glyco_hydro_88"/>
</dbReference>
<reference evidence="2 3" key="1">
    <citation type="submission" date="2015-11" db="EMBL/GenBank/DDBJ databases">
        <title>Draft genome sequence of Paramesorhizobium deserti A-3-E, a strain highly resistant to diverse beta-lactam antibiotics.</title>
        <authorList>
            <person name="Lv R."/>
            <person name="Yang X."/>
            <person name="Fang N."/>
            <person name="Guo J."/>
            <person name="Luo X."/>
            <person name="Peng F."/>
            <person name="Yang R."/>
            <person name="Cui Y."/>
            <person name="Fang C."/>
            <person name="Song Y."/>
        </authorList>
    </citation>
    <scope>NUCLEOTIDE SEQUENCE [LARGE SCALE GENOMIC DNA]</scope>
    <source>
        <strain evidence="2 3">A-3-E</strain>
    </source>
</reference>
<accession>A0A135HRL3</accession>
<dbReference type="InterPro" id="IPR052043">
    <property type="entry name" value="PolySaccharide_Degr_Enz"/>
</dbReference>
<dbReference type="SUPFAM" id="SSF48208">
    <property type="entry name" value="Six-hairpin glycosidases"/>
    <property type="match status" value="1"/>
</dbReference>
<dbReference type="RefSeq" id="WP_068884121.1">
    <property type="nucleotide sequence ID" value="NZ_LNTU01000037.1"/>
</dbReference>
<keyword evidence="3" id="KW-1185">Reference proteome</keyword>
<gene>
    <name evidence="2" type="ORF">ATN84_17925</name>
</gene>
<sequence length="367" mass="40649">MLPDGRALRERLKLLVAGMMSLRHVGQYHEPNLDGTPGDYISFNSWEWPQGIGLYGLVRLSQQTDDKALKALVENWYADRIAEGLPVLNINTTAPMLALSLLWRETRDPRWAAVMDDWANRILTEMPRTPEGGLPHIVSDKINDRELWDDTLVMVGLFLASYGQAGGRRELVDEACHQFLLHTRYLADPQSGLWFHGWTFDGRHNFARALWGRGNCWITLGILDLIELADIPTPIRTFLLGVLETQIEALLKLQAPSGAWHTLLDDQSSYEEISATAGFGYGLLKAARLGLGPAGCLEAGMRALNVLLANIDETGTVSNVSYGTRMGHDLQFYKDIPIQPTGYGQALAILCLTEGLKHTGIAAEMAA</sequence>
<organism evidence="2 3">
    <name type="scientific">Paramesorhizobium deserti</name>
    <dbReference type="NCBI Taxonomy" id="1494590"/>
    <lineage>
        <taxon>Bacteria</taxon>
        <taxon>Pseudomonadati</taxon>
        <taxon>Pseudomonadota</taxon>
        <taxon>Alphaproteobacteria</taxon>
        <taxon>Hyphomicrobiales</taxon>
        <taxon>Phyllobacteriaceae</taxon>
        <taxon>Paramesorhizobium</taxon>
    </lineage>
</organism>
<dbReference type="InterPro" id="IPR012341">
    <property type="entry name" value="6hp_glycosidase-like_sf"/>
</dbReference>
<dbReference type="PANTHER" id="PTHR33886:SF8">
    <property type="entry name" value="UNSATURATED RHAMNOGALACTURONAN HYDROLASE (EUROFUNG)"/>
    <property type="match status" value="1"/>
</dbReference>
<protein>
    <submittedName>
        <fullName evidence="2">Glycosyl hydrolase family 88</fullName>
    </submittedName>
</protein>
<dbReference type="PANTHER" id="PTHR33886">
    <property type="entry name" value="UNSATURATED RHAMNOGALACTURONAN HYDROLASE (EUROFUNG)"/>
    <property type="match status" value="1"/>
</dbReference>
<comment type="caution">
    <text evidence="2">The sequence shown here is derived from an EMBL/GenBank/DDBJ whole genome shotgun (WGS) entry which is preliminary data.</text>
</comment>
<dbReference type="STRING" id="1494590.ATN84_17925"/>
<dbReference type="GO" id="GO:0016787">
    <property type="term" value="F:hydrolase activity"/>
    <property type="evidence" value="ECO:0007669"/>
    <property type="project" value="UniProtKB-KW"/>
</dbReference>
<dbReference type="Gene3D" id="1.50.10.10">
    <property type="match status" value="1"/>
</dbReference>
<evidence type="ECO:0000313" key="2">
    <source>
        <dbReference type="EMBL" id="KXF75836.1"/>
    </source>
</evidence>
<proteinExistence type="predicted"/>